<dbReference type="EMBL" id="CP050531">
    <property type="protein sequence ID" value="QMV45734.1"/>
    <property type="molecule type" value="Genomic_DNA"/>
</dbReference>
<reference evidence="1 2" key="2">
    <citation type="journal article" date="2020" name="Mol. Biol. Evol.">
        <title>Life and death of selfish genes: comparative genomics reveals the dynamic evolution of cytoplasmic incompatibility.</title>
        <authorList>
            <person name="Martinez J."/>
            <person name="Klasson L."/>
            <person name="Welch J."/>
            <person name="Jiggins F.M."/>
        </authorList>
    </citation>
    <scope>NUCLEOTIDE SEQUENCE [LARGE SCALE GENOMIC DNA]</scope>
    <source>
        <strain evidence="1">WStv</strain>
    </source>
</reference>
<dbReference type="AlphaFoldDB" id="A0A7G5C950"/>
<organism evidence="1 2">
    <name type="scientific">Wolbachia pipientis</name>
    <dbReference type="NCBI Taxonomy" id="955"/>
    <lineage>
        <taxon>Bacteria</taxon>
        <taxon>Pseudomonadati</taxon>
        <taxon>Pseudomonadota</taxon>
        <taxon>Alphaproteobacteria</taxon>
        <taxon>Rickettsiales</taxon>
        <taxon>Anaplasmataceae</taxon>
        <taxon>Wolbachieae</taxon>
        <taxon>Wolbachia</taxon>
    </lineage>
</organism>
<name>A0A7G5C950_WOLPI</name>
<proteinExistence type="predicted"/>
<protein>
    <submittedName>
        <fullName evidence="1">Uncharacterized protein</fullName>
    </submittedName>
</protein>
<evidence type="ECO:0000313" key="2">
    <source>
        <dbReference type="Proteomes" id="UP000515744"/>
    </source>
</evidence>
<gene>
    <name evidence="1" type="ORF">HC358_01105</name>
</gene>
<dbReference type="RefSeq" id="WP_182159185.1">
    <property type="nucleotide sequence ID" value="NZ_CP050531.1"/>
</dbReference>
<accession>A0A7G5C950</accession>
<sequence length="47" mass="5626">MVYLFLIILKYHETTGKNFAPIESVTPLVQKNRNIYEKRDRNYPLVV</sequence>
<evidence type="ECO:0000313" key="1">
    <source>
        <dbReference type="EMBL" id="QMV45734.1"/>
    </source>
</evidence>
<reference evidence="2" key="1">
    <citation type="journal article" date="2020" name="Mol. Biol.">
        <title>Life and death of selfish genes: comparative genomics reveals the dynamic evolution of cytoplasmic incompatibility.</title>
        <authorList>
            <person name="Martinez J."/>
            <person name="Klasson L."/>
            <person name="Welch J."/>
            <person name="Jiggins F.M."/>
        </authorList>
    </citation>
    <scope>NUCLEOTIDE SEQUENCE [LARGE SCALE GENOMIC DNA]</scope>
</reference>
<dbReference type="Proteomes" id="UP000515744">
    <property type="component" value="Chromosome"/>
</dbReference>